<evidence type="ECO:0000256" key="2">
    <source>
        <dbReference type="SAM" id="SignalP"/>
    </source>
</evidence>
<comment type="caution">
    <text evidence="4">The sequence shown here is derived from an EMBL/GenBank/DDBJ whole genome shotgun (WGS) entry which is preliminary data.</text>
</comment>
<feature type="signal peptide" evidence="2">
    <location>
        <begin position="1"/>
        <end position="19"/>
    </location>
</feature>
<dbReference type="AlphaFoldDB" id="A0A8H3EMV3"/>
<dbReference type="OrthoDB" id="2260257at2759"/>
<evidence type="ECO:0000256" key="1">
    <source>
        <dbReference type="ARBA" id="ARBA00022729"/>
    </source>
</evidence>
<protein>
    <recommendedName>
        <fullName evidence="3">Yeast cell wall synthesis Kre9/Knh1-like N-terminal domain-containing protein</fullName>
    </recommendedName>
</protein>
<dbReference type="InterPro" id="IPR052982">
    <property type="entry name" value="SRP1/TIP1-like"/>
</dbReference>
<dbReference type="InterPro" id="IPR018466">
    <property type="entry name" value="Kre9/Knh1-like_N"/>
</dbReference>
<reference evidence="4" key="1">
    <citation type="submission" date="2021-03" db="EMBL/GenBank/DDBJ databases">
        <authorList>
            <person name="Tagirdzhanova G."/>
        </authorList>
    </citation>
    <scope>NUCLEOTIDE SEQUENCE</scope>
</reference>
<evidence type="ECO:0000259" key="3">
    <source>
        <dbReference type="Pfam" id="PF10342"/>
    </source>
</evidence>
<gene>
    <name evidence="4" type="ORF">HETSPECPRED_008055</name>
</gene>
<sequence>MYRHILALAGFVAIALTASDPNPFNVPDGFSLTAGKPTTLRWTPTTPGTVTLRLREGASSDLNEGSVIQAGIPNSGSYTYTPDPNTVRGSDYTIEIVSDSDPTATNYSPYFVLESSNTVASQSADTASASGTPSPSSASGSTAAASSASASAAASSTDSAAATSSAAASSGSTSSSSTLTGSASSAAASSAASSASSSSSFASRSAAAKSTLAKASAAATSVAAGAASGGQSSSVAMLGAVPDWKIQGGFFAVLMGAMAA</sequence>
<keyword evidence="1 2" id="KW-0732">Signal</keyword>
<dbReference type="Pfam" id="PF10342">
    <property type="entry name" value="Kre9_KNH"/>
    <property type="match status" value="1"/>
</dbReference>
<name>A0A8H3EMV3_9LECA</name>
<feature type="domain" description="Yeast cell wall synthesis Kre9/Knh1-like N-terminal" evidence="3">
    <location>
        <begin position="31"/>
        <end position="111"/>
    </location>
</feature>
<dbReference type="PANTHER" id="PTHR40633">
    <property type="entry name" value="MATRIX PROTEIN, PUTATIVE (AFU_ORTHOLOGUE AFUA_8G05410)-RELATED"/>
    <property type="match status" value="1"/>
</dbReference>
<evidence type="ECO:0000313" key="4">
    <source>
        <dbReference type="EMBL" id="CAF9908358.1"/>
    </source>
</evidence>
<keyword evidence="5" id="KW-1185">Reference proteome</keyword>
<dbReference type="EMBL" id="CAJPDS010000006">
    <property type="protein sequence ID" value="CAF9908358.1"/>
    <property type="molecule type" value="Genomic_DNA"/>
</dbReference>
<accession>A0A8H3EMV3</accession>
<dbReference type="Proteomes" id="UP000664521">
    <property type="component" value="Unassembled WGS sequence"/>
</dbReference>
<evidence type="ECO:0000313" key="5">
    <source>
        <dbReference type="Proteomes" id="UP000664521"/>
    </source>
</evidence>
<feature type="chain" id="PRO_5034202595" description="Yeast cell wall synthesis Kre9/Knh1-like N-terminal domain-containing protein" evidence="2">
    <location>
        <begin position="20"/>
        <end position="260"/>
    </location>
</feature>
<proteinExistence type="predicted"/>
<dbReference type="PANTHER" id="PTHR40633:SF5">
    <property type="entry name" value="ANCHORED PROTEIN, PUTATIVE (AFU_ORTHOLOGUE AFUA_8G04370)-RELATED"/>
    <property type="match status" value="1"/>
</dbReference>
<organism evidence="4 5">
    <name type="scientific">Heterodermia speciosa</name>
    <dbReference type="NCBI Taxonomy" id="116794"/>
    <lineage>
        <taxon>Eukaryota</taxon>
        <taxon>Fungi</taxon>
        <taxon>Dikarya</taxon>
        <taxon>Ascomycota</taxon>
        <taxon>Pezizomycotina</taxon>
        <taxon>Lecanoromycetes</taxon>
        <taxon>OSLEUM clade</taxon>
        <taxon>Lecanoromycetidae</taxon>
        <taxon>Caliciales</taxon>
        <taxon>Physciaceae</taxon>
        <taxon>Heterodermia</taxon>
    </lineage>
</organism>